<sequence length="156" mass="17579">MKISEKERRKNKLNQDSLVQALRLLRECGYVILEAVLPSNWVEDMFRAYNEEVKRQFVGEKPTGHGGISAPLQMPFLDPLAIENPFAMQILKEAMGDDIFSYFPYGSNTAWPGCGIQHIHRDTGHLFPNEPYVLPISLAVVNIALADFTEENGATE</sequence>
<gene>
    <name evidence="1" type="ORF">METZ01_LOCUS244762</name>
</gene>
<dbReference type="SUPFAM" id="SSF51197">
    <property type="entry name" value="Clavaminate synthase-like"/>
    <property type="match status" value="1"/>
</dbReference>
<organism evidence="1">
    <name type="scientific">marine metagenome</name>
    <dbReference type="NCBI Taxonomy" id="408172"/>
    <lineage>
        <taxon>unclassified sequences</taxon>
        <taxon>metagenomes</taxon>
        <taxon>ecological metagenomes</taxon>
    </lineage>
</organism>
<proteinExistence type="predicted"/>
<dbReference type="InterPro" id="IPR008775">
    <property type="entry name" value="Phytyl_CoA_dOase-like"/>
</dbReference>
<dbReference type="AlphaFoldDB" id="A0A382HX84"/>
<dbReference type="PANTHER" id="PTHR37563:SF2">
    <property type="entry name" value="PHYTANOYL-COA DIOXYGENASE FAMILY PROTEIN (AFU_ORTHOLOGUE AFUA_2G03330)"/>
    <property type="match status" value="1"/>
</dbReference>
<feature type="non-terminal residue" evidence="1">
    <location>
        <position position="156"/>
    </location>
</feature>
<dbReference type="Pfam" id="PF05721">
    <property type="entry name" value="PhyH"/>
    <property type="match status" value="1"/>
</dbReference>
<name>A0A382HX84_9ZZZZ</name>
<reference evidence="1" key="1">
    <citation type="submission" date="2018-05" db="EMBL/GenBank/DDBJ databases">
        <authorList>
            <person name="Lanie J.A."/>
            <person name="Ng W.-L."/>
            <person name="Kazmierczak K.M."/>
            <person name="Andrzejewski T.M."/>
            <person name="Davidsen T.M."/>
            <person name="Wayne K.J."/>
            <person name="Tettelin H."/>
            <person name="Glass J.I."/>
            <person name="Rusch D."/>
            <person name="Podicherti R."/>
            <person name="Tsui H.-C.T."/>
            <person name="Winkler M.E."/>
        </authorList>
    </citation>
    <scope>NUCLEOTIDE SEQUENCE</scope>
</reference>
<evidence type="ECO:0008006" key="2">
    <source>
        <dbReference type="Google" id="ProtNLM"/>
    </source>
</evidence>
<dbReference type="EMBL" id="UINC01063845">
    <property type="protein sequence ID" value="SVB91908.1"/>
    <property type="molecule type" value="Genomic_DNA"/>
</dbReference>
<dbReference type="Gene3D" id="2.60.120.620">
    <property type="entry name" value="q2cbj1_9rhob like domain"/>
    <property type="match status" value="1"/>
</dbReference>
<dbReference type="PANTHER" id="PTHR37563">
    <property type="entry name" value="PHYTANOYL-COA DIOXYGENASE FAMILY PROTEIN (AFU_ORTHOLOGUE AFUA_2G03330)"/>
    <property type="match status" value="1"/>
</dbReference>
<protein>
    <recommendedName>
        <fullName evidence="2">Phytanoyl-CoA dioxygenase</fullName>
    </recommendedName>
</protein>
<accession>A0A382HX84</accession>
<evidence type="ECO:0000313" key="1">
    <source>
        <dbReference type="EMBL" id="SVB91908.1"/>
    </source>
</evidence>
<dbReference type="InterPro" id="IPR051961">
    <property type="entry name" value="Fungal_Metabolite_Diox"/>
</dbReference>